<name>A0A1F4TRL9_UNCSA</name>
<accession>A0A1F4TRL9</accession>
<keyword evidence="18" id="KW-0479">Metal-binding</keyword>
<dbReference type="InterPro" id="IPR033717">
    <property type="entry name" value="UDPK"/>
</dbReference>
<keyword evidence="5" id="KW-0808">Transferase</keyword>
<organism evidence="20 21">
    <name type="scientific">candidate division WOR-1 bacterium RIFOXYB2_FULL_48_7</name>
    <dbReference type="NCBI Taxonomy" id="1802583"/>
    <lineage>
        <taxon>Bacteria</taxon>
        <taxon>Bacillati</taxon>
        <taxon>Saganbacteria</taxon>
    </lineage>
</organism>
<sequence length="118" mass="12674">MPKKFIKSFKYAQAGAKHALSTQRNMWIHLVIGLIVLGVGGWLRLSTVEMAVLALTVALVLMAEFFNTALEELVNLVEPNVHPVAGLIKNISAGAVLIASVGALVVGLVIFIPRLFNV</sequence>
<feature type="active site" description="Proton acceptor" evidence="15">
    <location>
        <position position="64"/>
    </location>
</feature>
<protein>
    <recommendedName>
        <fullName evidence="22">Diacylglycerol kinase</fullName>
    </recommendedName>
</protein>
<evidence type="ECO:0008006" key="22">
    <source>
        <dbReference type="Google" id="ProtNLM"/>
    </source>
</evidence>
<keyword evidence="6 19" id="KW-0812">Transmembrane</keyword>
<dbReference type="CDD" id="cd14265">
    <property type="entry name" value="UDPK_IM_like"/>
    <property type="match status" value="1"/>
</dbReference>
<keyword evidence="18" id="KW-0460">Magnesium</keyword>
<feature type="binding site" evidence="18">
    <location>
        <position position="71"/>
    </location>
    <ligand>
        <name>a divalent metal cation</name>
        <dbReference type="ChEBI" id="CHEBI:60240"/>
    </ligand>
</feature>
<dbReference type="InterPro" id="IPR036945">
    <property type="entry name" value="DAGK_sf"/>
</dbReference>
<evidence type="ECO:0000256" key="18">
    <source>
        <dbReference type="PIRSR" id="PIRSR600829-4"/>
    </source>
</evidence>
<keyword evidence="8" id="KW-0418">Kinase</keyword>
<feature type="transmembrane region" description="Helical" evidence="19">
    <location>
        <begin position="51"/>
        <end position="70"/>
    </location>
</feature>
<evidence type="ECO:0000313" key="21">
    <source>
        <dbReference type="Proteomes" id="UP000178951"/>
    </source>
</evidence>
<dbReference type="STRING" id="1802583.A2311_00695"/>
<keyword evidence="13" id="KW-0594">Phospholipid biosynthesis</keyword>
<feature type="transmembrane region" description="Helical" evidence="19">
    <location>
        <begin position="91"/>
        <end position="112"/>
    </location>
</feature>
<keyword evidence="10 19" id="KW-1133">Transmembrane helix</keyword>
<comment type="caution">
    <text evidence="20">The sequence shown here is derived from an EMBL/GenBank/DDBJ whole genome shotgun (WGS) entry which is preliminary data.</text>
</comment>
<evidence type="ECO:0000256" key="9">
    <source>
        <dbReference type="ARBA" id="ARBA00022840"/>
    </source>
</evidence>
<evidence type="ECO:0000256" key="11">
    <source>
        <dbReference type="ARBA" id="ARBA00023098"/>
    </source>
</evidence>
<dbReference type="GO" id="GO:0005524">
    <property type="term" value="F:ATP binding"/>
    <property type="evidence" value="ECO:0007669"/>
    <property type="project" value="UniProtKB-KW"/>
</dbReference>
<feature type="binding site" evidence="16">
    <location>
        <position position="64"/>
    </location>
    <ligand>
        <name>substrate</name>
    </ligand>
</feature>
<evidence type="ECO:0000256" key="15">
    <source>
        <dbReference type="PIRSR" id="PIRSR600829-1"/>
    </source>
</evidence>
<feature type="transmembrane region" description="Helical" evidence="19">
    <location>
        <begin position="27"/>
        <end position="45"/>
    </location>
</feature>
<dbReference type="GO" id="GO:0016301">
    <property type="term" value="F:kinase activity"/>
    <property type="evidence" value="ECO:0007669"/>
    <property type="project" value="UniProtKB-KW"/>
</dbReference>
<evidence type="ECO:0000256" key="10">
    <source>
        <dbReference type="ARBA" id="ARBA00022989"/>
    </source>
</evidence>
<evidence type="ECO:0000256" key="8">
    <source>
        <dbReference type="ARBA" id="ARBA00022777"/>
    </source>
</evidence>
<feature type="binding site" evidence="17">
    <location>
        <position position="11"/>
    </location>
    <ligand>
        <name>ATP</name>
        <dbReference type="ChEBI" id="CHEBI:30616"/>
    </ligand>
</feature>
<dbReference type="Pfam" id="PF01219">
    <property type="entry name" value="DAGK_prokar"/>
    <property type="match status" value="1"/>
</dbReference>
<evidence type="ECO:0000256" key="7">
    <source>
        <dbReference type="ARBA" id="ARBA00022741"/>
    </source>
</evidence>
<keyword evidence="4" id="KW-0444">Lipid biosynthesis</keyword>
<dbReference type="Proteomes" id="UP000178951">
    <property type="component" value="Unassembled WGS sequence"/>
</dbReference>
<evidence type="ECO:0000256" key="13">
    <source>
        <dbReference type="ARBA" id="ARBA00023209"/>
    </source>
</evidence>
<comment type="similarity">
    <text evidence="2">Belongs to the bacterial diacylglycerol kinase family.</text>
</comment>
<dbReference type="AlphaFoldDB" id="A0A1F4TRL9"/>
<evidence type="ECO:0000256" key="6">
    <source>
        <dbReference type="ARBA" id="ARBA00022692"/>
    </source>
</evidence>
<dbReference type="InterPro" id="IPR000829">
    <property type="entry name" value="DAGK"/>
</dbReference>
<proteinExistence type="inferred from homology"/>
<dbReference type="PANTHER" id="PTHR34299">
    <property type="entry name" value="DIACYLGLYCEROL KINASE"/>
    <property type="match status" value="1"/>
</dbReference>
<reference evidence="20 21" key="1">
    <citation type="journal article" date="2016" name="Nat. Commun.">
        <title>Thousands of microbial genomes shed light on interconnected biogeochemical processes in an aquifer system.</title>
        <authorList>
            <person name="Anantharaman K."/>
            <person name="Brown C.T."/>
            <person name="Hug L.A."/>
            <person name="Sharon I."/>
            <person name="Castelle C.J."/>
            <person name="Probst A.J."/>
            <person name="Thomas B.C."/>
            <person name="Singh A."/>
            <person name="Wilkins M.J."/>
            <person name="Karaoz U."/>
            <person name="Brodie E.L."/>
            <person name="Williams K.H."/>
            <person name="Hubbard S.S."/>
            <person name="Banfield J.F."/>
        </authorList>
    </citation>
    <scope>NUCLEOTIDE SEQUENCE [LARGE SCALE GENOMIC DNA]</scope>
</reference>
<evidence type="ECO:0000256" key="14">
    <source>
        <dbReference type="ARBA" id="ARBA00023264"/>
    </source>
</evidence>
<comment type="subcellular location">
    <subcellularLocation>
        <location evidence="1">Cell membrane</location>
        <topology evidence="1">Multi-pass membrane protein</topology>
    </subcellularLocation>
</comment>
<evidence type="ECO:0000256" key="3">
    <source>
        <dbReference type="ARBA" id="ARBA00022475"/>
    </source>
</evidence>
<dbReference type="Gene3D" id="1.10.287.3610">
    <property type="match status" value="1"/>
</dbReference>
<dbReference type="GO" id="GO:0008654">
    <property type="term" value="P:phospholipid biosynthetic process"/>
    <property type="evidence" value="ECO:0007669"/>
    <property type="project" value="UniProtKB-KW"/>
</dbReference>
<evidence type="ECO:0000256" key="2">
    <source>
        <dbReference type="ARBA" id="ARBA00005967"/>
    </source>
</evidence>
<gene>
    <name evidence="20" type="ORF">A2311_00695</name>
</gene>
<dbReference type="EMBL" id="MEUF01000031">
    <property type="protein sequence ID" value="OGC35298.1"/>
    <property type="molecule type" value="Genomic_DNA"/>
</dbReference>
<dbReference type="GO" id="GO:0005886">
    <property type="term" value="C:plasma membrane"/>
    <property type="evidence" value="ECO:0007669"/>
    <property type="project" value="UniProtKB-SubCell"/>
</dbReference>
<keyword evidence="14" id="KW-1208">Phospholipid metabolism</keyword>
<keyword evidence="12 19" id="KW-0472">Membrane</keyword>
<evidence type="ECO:0000256" key="19">
    <source>
        <dbReference type="SAM" id="Phobius"/>
    </source>
</evidence>
<evidence type="ECO:0000256" key="12">
    <source>
        <dbReference type="ARBA" id="ARBA00023136"/>
    </source>
</evidence>
<keyword evidence="11" id="KW-0443">Lipid metabolism</keyword>
<evidence type="ECO:0000256" key="1">
    <source>
        <dbReference type="ARBA" id="ARBA00004651"/>
    </source>
</evidence>
<evidence type="ECO:0000313" key="20">
    <source>
        <dbReference type="EMBL" id="OGC35298.1"/>
    </source>
</evidence>
<keyword evidence="7 17" id="KW-0547">Nucleotide-binding</keyword>
<dbReference type="PANTHER" id="PTHR34299:SF1">
    <property type="entry name" value="DIACYLGLYCEROL KINASE"/>
    <property type="match status" value="1"/>
</dbReference>
<evidence type="ECO:0000256" key="17">
    <source>
        <dbReference type="PIRSR" id="PIRSR600829-3"/>
    </source>
</evidence>
<comment type="cofactor">
    <cofactor evidence="18">
        <name>Mg(2+)</name>
        <dbReference type="ChEBI" id="CHEBI:18420"/>
    </cofactor>
    <text evidence="18">Mn(2+), Zn(2+), Cd(2+) and Co(2+) support activity to lesser extents.</text>
</comment>
<evidence type="ECO:0000256" key="5">
    <source>
        <dbReference type="ARBA" id="ARBA00022679"/>
    </source>
</evidence>
<evidence type="ECO:0000256" key="16">
    <source>
        <dbReference type="PIRSR" id="PIRSR600829-2"/>
    </source>
</evidence>
<dbReference type="GO" id="GO:0046872">
    <property type="term" value="F:metal ion binding"/>
    <property type="evidence" value="ECO:0007669"/>
    <property type="project" value="UniProtKB-KW"/>
</dbReference>
<keyword evidence="9 17" id="KW-0067">ATP-binding</keyword>
<feature type="binding site" evidence="17">
    <location>
        <position position="71"/>
    </location>
    <ligand>
        <name>ATP</name>
        <dbReference type="ChEBI" id="CHEBI:30616"/>
    </ligand>
</feature>
<evidence type="ECO:0000256" key="4">
    <source>
        <dbReference type="ARBA" id="ARBA00022516"/>
    </source>
</evidence>
<keyword evidence="3" id="KW-1003">Cell membrane</keyword>